<dbReference type="PANTHER" id="PTHR10628:SF30">
    <property type="entry name" value="EXO-ALPHA-SIALIDASE"/>
    <property type="match status" value="1"/>
</dbReference>
<comment type="catalytic activity">
    <reaction evidence="1">
        <text>Hydrolysis of alpha-(2-&gt;3)-, alpha-(2-&gt;6)-, alpha-(2-&gt;8)- glycosidic linkages of terminal sialic acid residues in oligosaccharides, glycoproteins, glycolipids, colominic acid and synthetic substrates.</text>
        <dbReference type="EC" id="3.2.1.18"/>
    </reaction>
</comment>
<dbReference type="InterPro" id="IPR036278">
    <property type="entry name" value="Sialidase_sf"/>
</dbReference>
<accession>A0ABW7YQF1</accession>
<evidence type="ECO:0000256" key="1">
    <source>
        <dbReference type="ARBA" id="ARBA00000427"/>
    </source>
</evidence>
<dbReference type="InterPro" id="IPR011040">
    <property type="entry name" value="Sialidase"/>
</dbReference>
<dbReference type="EC" id="3.2.1.18" evidence="3"/>
<evidence type="ECO:0000313" key="6">
    <source>
        <dbReference type="Proteomes" id="UP001612741"/>
    </source>
</evidence>
<keyword evidence="6" id="KW-1185">Reference proteome</keyword>
<dbReference type="InterPro" id="IPR026856">
    <property type="entry name" value="Sialidase_fam"/>
</dbReference>
<proteinExistence type="inferred from homology"/>
<protein>
    <recommendedName>
        <fullName evidence="3">exo-alpha-sialidase</fullName>
        <ecNumber evidence="3">3.2.1.18</ecNumber>
    </recommendedName>
</protein>
<gene>
    <name evidence="5" type="ORF">ACIBG2_12155</name>
</gene>
<dbReference type="PANTHER" id="PTHR10628">
    <property type="entry name" value="SIALIDASE"/>
    <property type="match status" value="1"/>
</dbReference>
<sequence>MATPVFVAGTGYPVFRIPALVRAQDGTLIAFAEGRQKISDTGAIDVVCRRSSDDGATWGPLQVVTSHPGDTAGNPAPVVLPTGRILLLTCRNAGTATEHEIMQGVEAPRRVYRQHSDDAGASWSPPAEITAAVKQPSWRWYATGPGHGIVTGSGRVVIGASHSRPPAAGDTGSEPKHYGGHCVYSDDQGATWRIGFTSSNPNGYVNENETTLAELPGGRLYFNCRDRGGTSPGNRADAYSHDGGQTLEFPYRPQATIVTADVQASVLALPGGDLVYSGPSHLADRAAMALRRSKDGGQTWQVVHQVSGLPAAYSDLVALGEATVGLLYETGNWSPYDRVVFTTARLDGS</sequence>
<dbReference type="SUPFAM" id="SSF50939">
    <property type="entry name" value="Sialidases"/>
    <property type="match status" value="1"/>
</dbReference>
<organism evidence="5 6">
    <name type="scientific">Nonomuraea typhae</name>
    <dbReference type="NCBI Taxonomy" id="2603600"/>
    <lineage>
        <taxon>Bacteria</taxon>
        <taxon>Bacillati</taxon>
        <taxon>Actinomycetota</taxon>
        <taxon>Actinomycetes</taxon>
        <taxon>Streptosporangiales</taxon>
        <taxon>Streptosporangiaceae</taxon>
        <taxon>Nonomuraea</taxon>
    </lineage>
</organism>
<evidence type="ECO:0000313" key="5">
    <source>
        <dbReference type="EMBL" id="MFI6498136.1"/>
    </source>
</evidence>
<comment type="similarity">
    <text evidence="2">Belongs to the glycosyl hydrolase 33 family.</text>
</comment>
<reference evidence="5 6" key="1">
    <citation type="submission" date="2024-10" db="EMBL/GenBank/DDBJ databases">
        <title>The Natural Products Discovery Center: Release of the First 8490 Sequenced Strains for Exploring Actinobacteria Biosynthetic Diversity.</title>
        <authorList>
            <person name="Kalkreuter E."/>
            <person name="Kautsar S.A."/>
            <person name="Yang D."/>
            <person name="Bader C.D."/>
            <person name="Teijaro C.N."/>
            <person name="Fluegel L."/>
            <person name="Davis C.M."/>
            <person name="Simpson J.R."/>
            <person name="Lauterbach L."/>
            <person name="Steele A.D."/>
            <person name="Gui C."/>
            <person name="Meng S."/>
            <person name="Li G."/>
            <person name="Viehrig K."/>
            <person name="Ye F."/>
            <person name="Su P."/>
            <person name="Kiefer A.F."/>
            <person name="Nichols A."/>
            <person name="Cepeda A.J."/>
            <person name="Yan W."/>
            <person name="Fan B."/>
            <person name="Jiang Y."/>
            <person name="Adhikari A."/>
            <person name="Zheng C.-J."/>
            <person name="Schuster L."/>
            <person name="Cowan T.M."/>
            <person name="Smanski M.J."/>
            <person name="Chevrette M.G."/>
            <person name="De Carvalho L.P.S."/>
            <person name="Shen B."/>
        </authorList>
    </citation>
    <scope>NUCLEOTIDE SEQUENCE [LARGE SCALE GENOMIC DNA]</scope>
    <source>
        <strain evidence="5 6">NPDC050545</strain>
    </source>
</reference>
<dbReference type="Pfam" id="PF13088">
    <property type="entry name" value="BNR_2"/>
    <property type="match status" value="1"/>
</dbReference>
<dbReference type="Proteomes" id="UP001612741">
    <property type="component" value="Unassembled WGS sequence"/>
</dbReference>
<evidence type="ECO:0000256" key="3">
    <source>
        <dbReference type="ARBA" id="ARBA00012733"/>
    </source>
</evidence>
<dbReference type="CDD" id="cd15482">
    <property type="entry name" value="Sialidase_non-viral"/>
    <property type="match status" value="1"/>
</dbReference>
<comment type="caution">
    <text evidence="5">The sequence shown here is derived from an EMBL/GenBank/DDBJ whole genome shotgun (WGS) entry which is preliminary data.</text>
</comment>
<dbReference type="Gene3D" id="2.120.10.10">
    <property type="match status" value="1"/>
</dbReference>
<dbReference type="EMBL" id="JBITGY010000003">
    <property type="protein sequence ID" value="MFI6498136.1"/>
    <property type="molecule type" value="Genomic_DNA"/>
</dbReference>
<feature type="domain" description="Sialidase" evidence="4">
    <location>
        <begin position="26"/>
        <end position="324"/>
    </location>
</feature>
<dbReference type="RefSeq" id="WP_397081393.1">
    <property type="nucleotide sequence ID" value="NZ_JBITGY010000003.1"/>
</dbReference>
<evidence type="ECO:0000259" key="4">
    <source>
        <dbReference type="Pfam" id="PF13088"/>
    </source>
</evidence>
<name>A0ABW7YQF1_9ACTN</name>
<evidence type="ECO:0000256" key="2">
    <source>
        <dbReference type="ARBA" id="ARBA00009348"/>
    </source>
</evidence>